<keyword evidence="1" id="KW-0812">Transmembrane</keyword>
<dbReference type="Proteomes" id="UP000607653">
    <property type="component" value="Unassembled WGS sequence"/>
</dbReference>
<evidence type="ECO:0000313" key="2">
    <source>
        <dbReference type="EMBL" id="DAD47251.1"/>
    </source>
</evidence>
<reference evidence="2 3" key="1">
    <citation type="journal article" date="2020" name="Mol. Biol. Evol.">
        <title>Distinct Expression and Methylation Patterns for Genes with Different Fates following a Single Whole-Genome Duplication in Flowering Plants.</title>
        <authorList>
            <person name="Shi T."/>
            <person name="Rahmani R.S."/>
            <person name="Gugger P.F."/>
            <person name="Wang M."/>
            <person name="Li H."/>
            <person name="Zhang Y."/>
            <person name="Li Z."/>
            <person name="Wang Q."/>
            <person name="Van de Peer Y."/>
            <person name="Marchal K."/>
            <person name="Chen J."/>
        </authorList>
    </citation>
    <scope>NUCLEOTIDE SEQUENCE [LARGE SCALE GENOMIC DNA]</scope>
    <source>
        <tissue evidence="2">Leaf</tissue>
    </source>
</reference>
<gene>
    <name evidence="2" type="ORF">HUJ06_017188</name>
</gene>
<dbReference type="AlphaFoldDB" id="A0A822ZUR1"/>
<protein>
    <submittedName>
        <fullName evidence="2">Uncharacterized protein</fullName>
    </submittedName>
</protein>
<feature type="transmembrane region" description="Helical" evidence="1">
    <location>
        <begin position="39"/>
        <end position="61"/>
    </location>
</feature>
<keyword evidence="1" id="KW-1133">Transmembrane helix</keyword>
<evidence type="ECO:0000313" key="3">
    <source>
        <dbReference type="Proteomes" id="UP000607653"/>
    </source>
</evidence>
<dbReference type="GO" id="GO:0048364">
    <property type="term" value="P:root development"/>
    <property type="evidence" value="ECO:0007669"/>
    <property type="project" value="InterPro"/>
</dbReference>
<dbReference type="Pfam" id="PF03087">
    <property type="entry name" value="BPS1"/>
    <property type="match status" value="1"/>
</dbReference>
<sequence>MSEGWGLLPEDLPLIYIIDDLGIATNISNLAFDCHGDNICFVIIHFLLYYFVVSCDIIAFYSGDIPNFPCAYKFMLLFEQLYVKMSRPHDGHPPFFPFGNPFRMIFPKGSYLSPKLLALLDSFEETLAERLKKLKLKGQGGTLNLSWIILAMQLLSETHMDIKALITELQFPVADWDEKWMDVYLDDSVKLLDICIAFSSELSQLNQRQLLLQCVLLVLDVSTSFPSSEQFIRARSSLDDWMQQMSSRSPKLDNCSTILHELSGSLQLPKIKNSAKGSVLMRALYGVKIETIFVCSVLTAAFSGSAKPLMDLHVSEKFLWAEAFNELQNNVYGEIRSLVSKEGNTLLKDLQAVEASVKQLYQMTCDGTDPPESDMLSNLVLDLGKYVQNLSQGLDLLSKEVEGFFQIVLTGRDALLCNLRVGGSKSDTRQENIAEKQVVR</sequence>
<proteinExistence type="predicted"/>
<dbReference type="PANTHER" id="PTHR31509">
    <property type="entry name" value="BPS1-LIKE PROTEIN"/>
    <property type="match status" value="1"/>
</dbReference>
<name>A0A822ZUR1_NELNU</name>
<evidence type="ECO:0000256" key="1">
    <source>
        <dbReference type="SAM" id="Phobius"/>
    </source>
</evidence>
<feature type="transmembrane region" description="Helical" evidence="1">
    <location>
        <begin position="12"/>
        <end position="32"/>
    </location>
</feature>
<organism evidence="2 3">
    <name type="scientific">Nelumbo nucifera</name>
    <name type="common">Sacred lotus</name>
    <dbReference type="NCBI Taxonomy" id="4432"/>
    <lineage>
        <taxon>Eukaryota</taxon>
        <taxon>Viridiplantae</taxon>
        <taxon>Streptophyta</taxon>
        <taxon>Embryophyta</taxon>
        <taxon>Tracheophyta</taxon>
        <taxon>Spermatophyta</taxon>
        <taxon>Magnoliopsida</taxon>
        <taxon>Proteales</taxon>
        <taxon>Nelumbonaceae</taxon>
        <taxon>Nelumbo</taxon>
    </lineage>
</organism>
<keyword evidence="1" id="KW-0472">Membrane</keyword>
<keyword evidence="3" id="KW-1185">Reference proteome</keyword>
<dbReference type="EMBL" id="DUZY01000008">
    <property type="protein sequence ID" value="DAD47251.1"/>
    <property type="molecule type" value="Genomic_DNA"/>
</dbReference>
<accession>A0A822ZUR1</accession>
<comment type="caution">
    <text evidence="2">The sequence shown here is derived from an EMBL/GenBank/DDBJ whole genome shotgun (WGS) entry which is preliminary data.</text>
</comment>
<dbReference type="InterPro" id="IPR004320">
    <property type="entry name" value="BPS1_pln"/>
</dbReference>
<dbReference type="GO" id="GO:0048367">
    <property type="term" value="P:shoot system development"/>
    <property type="evidence" value="ECO:0007669"/>
    <property type="project" value="InterPro"/>
</dbReference>